<dbReference type="InterPro" id="IPR009000">
    <property type="entry name" value="Transl_B-barrel_sf"/>
</dbReference>
<dbReference type="SUPFAM" id="SSF50447">
    <property type="entry name" value="Translation proteins"/>
    <property type="match status" value="1"/>
</dbReference>
<dbReference type="GO" id="GO:0003735">
    <property type="term" value="F:structural constituent of ribosome"/>
    <property type="evidence" value="ECO:0007669"/>
    <property type="project" value="InterPro"/>
</dbReference>
<dbReference type="InterPro" id="IPR000597">
    <property type="entry name" value="Ribosomal_uL3"/>
</dbReference>
<gene>
    <name evidence="6" type="ORF">AKO1_007012</name>
</gene>
<dbReference type="PANTHER" id="PTHR11229">
    <property type="entry name" value="50S RIBOSOMAL PROTEIN L3"/>
    <property type="match status" value="1"/>
</dbReference>
<evidence type="ECO:0000256" key="5">
    <source>
        <dbReference type="SAM" id="MobiDB-lite"/>
    </source>
</evidence>
<dbReference type="Gene3D" id="3.30.160.810">
    <property type="match status" value="1"/>
</dbReference>
<dbReference type="Pfam" id="PF00297">
    <property type="entry name" value="Ribosomal_L3"/>
    <property type="match status" value="1"/>
</dbReference>
<dbReference type="FunFam" id="2.40.30.10:FF:000004">
    <property type="entry name" value="50S ribosomal protein L3"/>
    <property type="match status" value="1"/>
</dbReference>
<keyword evidence="3" id="KW-0687">Ribonucleoprotein</keyword>
<comment type="similarity">
    <text evidence="1">Belongs to the universal ribosomal protein uL3 family.</text>
</comment>
<feature type="region of interest" description="Disordered" evidence="5">
    <location>
        <begin position="402"/>
        <end position="430"/>
    </location>
</feature>
<keyword evidence="2 6" id="KW-0689">Ribosomal protein</keyword>
<evidence type="ECO:0000313" key="6">
    <source>
        <dbReference type="EMBL" id="KAL0480712.1"/>
    </source>
</evidence>
<dbReference type="AlphaFoldDB" id="A0AAW2YWP5"/>
<organism evidence="6 7">
    <name type="scientific">Acrasis kona</name>
    <dbReference type="NCBI Taxonomy" id="1008807"/>
    <lineage>
        <taxon>Eukaryota</taxon>
        <taxon>Discoba</taxon>
        <taxon>Heterolobosea</taxon>
        <taxon>Tetramitia</taxon>
        <taxon>Eutetramitia</taxon>
        <taxon>Acrasidae</taxon>
        <taxon>Acrasis</taxon>
    </lineage>
</organism>
<feature type="compositionally biased region" description="Polar residues" evidence="5">
    <location>
        <begin position="259"/>
        <end position="271"/>
    </location>
</feature>
<protein>
    <recommendedName>
        <fullName evidence="4">Large ribosomal subunit protein uL3m</fullName>
    </recommendedName>
</protein>
<dbReference type="InterPro" id="IPR019927">
    <property type="entry name" value="Ribosomal_uL3_bac/org-type"/>
</dbReference>
<evidence type="ECO:0000256" key="2">
    <source>
        <dbReference type="ARBA" id="ARBA00022980"/>
    </source>
</evidence>
<dbReference type="Proteomes" id="UP001431209">
    <property type="component" value="Unassembled WGS sequence"/>
</dbReference>
<dbReference type="GO" id="GO:0006412">
    <property type="term" value="P:translation"/>
    <property type="evidence" value="ECO:0007669"/>
    <property type="project" value="InterPro"/>
</dbReference>
<dbReference type="NCBIfam" id="TIGR03625">
    <property type="entry name" value="L3_bact"/>
    <property type="match status" value="1"/>
</dbReference>
<sequence>MLRCTGGFKVIRRAACLAPNKIVQTRGIKNRRPDTSIPDPDELVSKFIKKMNNVPRLDDVDEGTSVIMYSKMSEKLIKEYEEDKKRGYIPMRDIMEEEPSAKPFVDFLSRKKPQFGEYSDRITRRCGALGIKVGMTRFWDSYWKEHALTIVHIPECQVVQVKDLPKTEKDKEKKLRIQVGAMPIKAHKCTKPLLGHFAKCGVPPKRALHEFKITSDAVLPVGFEIKARHYVPGQLVDVTGMTKGKGFQGVMKRWGFRGQPQSHGTSVSHRSPGSIGNRIGKIWPGKKMAGHMGARRRTVHNVRVFMIDPVHNLVYLKGQVPATQHGLVIIRDAFRKMQKMTLPMPSFIPDPKEVLEGDWKNHLLRWSGTRPIQWDAEEYTEEIARKIEKSIWEKKYGPNRTPWDMPIIPRPEPLDQKLPAQKVGQQKQKK</sequence>
<evidence type="ECO:0000256" key="4">
    <source>
        <dbReference type="ARBA" id="ARBA00035209"/>
    </source>
</evidence>
<dbReference type="Gene3D" id="2.40.30.10">
    <property type="entry name" value="Translation factors"/>
    <property type="match status" value="1"/>
</dbReference>
<reference evidence="6 7" key="1">
    <citation type="submission" date="2024-03" db="EMBL/GenBank/DDBJ databases">
        <title>The Acrasis kona genome and developmental transcriptomes reveal deep origins of eukaryotic multicellular pathways.</title>
        <authorList>
            <person name="Sheikh S."/>
            <person name="Fu C.-J."/>
            <person name="Brown M.W."/>
            <person name="Baldauf S.L."/>
        </authorList>
    </citation>
    <scope>NUCLEOTIDE SEQUENCE [LARGE SCALE GENOMIC DNA]</scope>
    <source>
        <strain evidence="6 7">ATCC MYA-3509</strain>
    </source>
</reference>
<name>A0AAW2YWP5_9EUKA</name>
<comment type="caution">
    <text evidence="6">The sequence shown here is derived from an EMBL/GenBank/DDBJ whole genome shotgun (WGS) entry which is preliminary data.</text>
</comment>
<dbReference type="PANTHER" id="PTHR11229:SF8">
    <property type="entry name" value="LARGE RIBOSOMAL SUBUNIT PROTEIN UL3M"/>
    <property type="match status" value="1"/>
</dbReference>
<feature type="region of interest" description="Disordered" evidence="5">
    <location>
        <begin position="258"/>
        <end position="279"/>
    </location>
</feature>
<keyword evidence="7" id="KW-1185">Reference proteome</keyword>
<evidence type="ECO:0000256" key="1">
    <source>
        <dbReference type="ARBA" id="ARBA00006540"/>
    </source>
</evidence>
<dbReference type="EMBL" id="JAOPGA020000683">
    <property type="protein sequence ID" value="KAL0480712.1"/>
    <property type="molecule type" value="Genomic_DNA"/>
</dbReference>
<proteinExistence type="inferred from homology"/>
<dbReference type="GO" id="GO:0005762">
    <property type="term" value="C:mitochondrial large ribosomal subunit"/>
    <property type="evidence" value="ECO:0007669"/>
    <property type="project" value="TreeGrafter"/>
</dbReference>
<evidence type="ECO:0000313" key="7">
    <source>
        <dbReference type="Proteomes" id="UP001431209"/>
    </source>
</evidence>
<evidence type="ECO:0000256" key="3">
    <source>
        <dbReference type="ARBA" id="ARBA00023274"/>
    </source>
</evidence>
<accession>A0AAW2YWP5</accession>